<accession>A0A0W8E3W7</accession>
<dbReference type="PANTHER" id="PTHR31272:SF6">
    <property type="entry name" value="CYTOCHROME C-TYPE BIOGENESIS CCDA-LIKE CHLOROPLASTIC PROTEIN"/>
    <property type="match status" value="1"/>
</dbReference>
<reference evidence="11" key="1">
    <citation type="journal article" date="2015" name="Proc. Natl. Acad. Sci. U.S.A.">
        <title>Networks of energetic and metabolic interactions define dynamics in microbial communities.</title>
        <authorList>
            <person name="Embree M."/>
            <person name="Liu J.K."/>
            <person name="Al-Bassam M.M."/>
            <person name="Zengler K."/>
        </authorList>
    </citation>
    <scope>NUCLEOTIDE SEQUENCE</scope>
</reference>
<evidence type="ECO:0000256" key="1">
    <source>
        <dbReference type="ARBA" id="ARBA00004141"/>
    </source>
</evidence>
<dbReference type="GO" id="GO:0017004">
    <property type="term" value="P:cytochrome complex assembly"/>
    <property type="evidence" value="ECO:0007669"/>
    <property type="project" value="InterPro"/>
</dbReference>
<dbReference type="AlphaFoldDB" id="A0A0W8E3W7"/>
<feature type="transmembrane region" description="Helical" evidence="9">
    <location>
        <begin position="61"/>
        <end position="87"/>
    </location>
</feature>
<comment type="caution">
    <text evidence="11">The sequence shown here is derived from an EMBL/GenBank/DDBJ whole genome shotgun (WGS) entry which is preliminary data.</text>
</comment>
<protein>
    <recommendedName>
        <fullName evidence="10">Cytochrome C biogenesis protein transmembrane domain-containing protein</fullName>
    </recommendedName>
</protein>
<dbReference type="GO" id="GO:0016020">
    <property type="term" value="C:membrane"/>
    <property type="evidence" value="ECO:0007669"/>
    <property type="project" value="UniProtKB-SubCell"/>
</dbReference>
<keyword evidence="5" id="KW-0934">Plastid</keyword>
<name>A0A0W8E3W7_9ZZZZ</name>
<evidence type="ECO:0000259" key="10">
    <source>
        <dbReference type="Pfam" id="PF02683"/>
    </source>
</evidence>
<keyword evidence="7 9" id="KW-1133">Transmembrane helix</keyword>
<evidence type="ECO:0000256" key="7">
    <source>
        <dbReference type="ARBA" id="ARBA00022989"/>
    </source>
</evidence>
<comment type="similarity">
    <text evidence="3">Belongs to the DsbD family.</text>
</comment>
<dbReference type="EMBL" id="LNQE01001883">
    <property type="protein sequence ID" value="KUG03367.1"/>
    <property type="molecule type" value="Genomic_DNA"/>
</dbReference>
<evidence type="ECO:0000256" key="6">
    <source>
        <dbReference type="ARBA" id="ARBA00022692"/>
    </source>
</evidence>
<evidence type="ECO:0000256" key="5">
    <source>
        <dbReference type="ARBA" id="ARBA00022640"/>
    </source>
</evidence>
<evidence type="ECO:0000256" key="2">
    <source>
        <dbReference type="ARBA" id="ARBA00004229"/>
    </source>
</evidence>
<keyword evidence="6 9" id="KW-0812">Transmembrane</keyword>
<gene>
    <name evidence="11" type="ORF">ASZ90_019253</name>
</gene>
<proteinExistence type="inferred from homology"/>
<feature type="transmembrane region" description="Helical" evidence="9">
    <location>
        <begin position="208"/>
        <end position="227"/>
    </location>
</feature>
<dbReference type="GO" id="GO:0009507">
    <property type="term" value="C:chloroplast"/>
    <property type="evidence" value="ECO:0007669"/>
    <property type="project" value="UniProtKB-SubCell"/>
</dbReference>
<feature type="transmembrane region" description="Helical" evidence="9">
    <location>
        <begin position="175"/>
        <end position="196"/>
    </location>
</feature>
<evidence type="ECO:0000256" key="9">
    <source>
        <dbReference type="SAM" id="Phobius"/>
    </source>
</evidence>
<keyword evidence="8 9" id="KW-0472">Membrane</keyword>
<dbReference type="PANTHER" id="PTHR31272">
    <property type="entry name" value="CYTOCHROME C-TYPE BIOGENESIS PROTEIN HI_1454-RELATED"/>
    <property type="match status" value="1"/>
</dbReference>
<evidence type="ECO:0000313" key="11">
    <source>
        <dbReference type="EMBL" id="KUG03367.1"/>
    </source>
</evidence>
<comment type="subcellular location">
    <subcellularLocation>
        <location evidence="1">Membrane</location>
        <topology evidence="1">Multi-pass membrane protein</topology>
    </subcellularLocation>
    <subcellularLocation>
        <location evidence="2">Plastid</location>
        <location evidence="2">Chloroplast</location>
    </subcellularLocation>
</comment>
<evidence type="ECO:0000256" key="8">
    <source>
        <dbReference type="ARBA" id="ARBA00023136"/>
    </source>
</evidence>
<dbReference type="Pfam" id="PF02683">
    <property type="entry name" value="DsbD_TM"/>
    <property type="match status" value="1"/>
</dbReference>
<evidence type="ECO:0000256" key="4">
    <source>
        <dbReference type="ARBA" id="ARBA00022528"/>
    </source>
</evidence>
<evidence type="ECO:0000256" key="3">
    <source>
        <dbReference type="ARBA" id="ARBA00006143"/>
    </source>
</evidence>
<sequence length="228" mass="24167">MEAWINEIAPRFLSNFSLYGYGLVLLAGIITSIGPCNMSMVPIIVAHVAGKETTRRKSFAISMAFMLGTATTFMLLGIFIAMVGGIFGTSKSIIYYLVAAVCIIIGLNLIGILRLNINFGGNLLNRTGKLSGLGGSYLLGMTMGLVGSQCGTPILLVILSLAFASGKWLYGATLLFVYALGRGVPVVLAGTFTGILTRMQAFAALNQVMEKVAGFIIILVGSYFAWIA</sequence>
<keyword evidence="4" id="KW-0150">Chloroplast</keyword>
<dbReference type="InterPro" id="IPR003834">
    <property type="entry name" value="Cyt_c_assmbl_TM_dom"/>
</dbReference>
<organism evidence="11">
    <name type="scientific">hydrocarbon metagenome</name>
    <dbReference type="NCBI Taxonomy" id="938273"/>
    <lineage>
        <taxon>unclassified sequences</taxon>
        <taxon>metagenomes</taxon>
        <taxon>ecological metagenomes</taxon>
    </lineage>
</organism>
<feature type="domain" description="Cytochrome C biogenesis protein transmembrane" evidence="10">
    <location>
        <begin position="23"/>
        <end position="201"/>
    </location>
</feature>
<feature type="transmembrane region" description="Helical" evidence="9">
    <location>
        <begin position="137"/>
        <end position="163"/>
    </location>
</feature>
<dbReference type="InterPro" id="IPR051790">
    <property type="entry name" value="Cytochrome_c-biogenesis_DsbD"/>
</dbReference>
<feature type="transmembrane region" description="Helical" evidence="9">
    <location>
        <begin position="20"/>
        <end position="49"/>
    </location>
</feature>
<feature type="transmembrane region" description="Helical" evidence="9">
    <location>
        <begin position="93"/>
        <end position="117"/>
    </location>
</feature>